<proteinExistence type="predicted"/>
<keyword evidence="2" id="KW-1185">Reference proteome</keyword>
<gene>
    <name evidence="1" type="ORF">GCM10008096_10690</name>
</gene>
<organism evidence="1 2">
    <name type="scientific">Zhihengliuella salsuginis</name>
    <dbReference type="NCBI Taxonomy" id="578222"/>
    <lineage>
        <taxon>Bacteria</taxon>
        <taxon>Bacillati</taxon>
        <taxon>Actinomycetota</taxon>
        <taxon>Actinomycetes</taxon>
        <taxon>Micrococcales</taxon>
        <taxon>Micrococcaceae</taxon>
        <taxon>Zhihengliuella</taxon>
    </lineage>
</organism>
<evidence type="ECO:0000313" key="1">
    <source>
        <dbReference type="EMBL" id="GHD03958.1"/>
    </source>
</evidence>
<dbReference type="EMBL" id="BMXK01000004">
    <property type="protein sequence ID" value="GHD03958.1"/>
    <property type="molecule type" value="Genomic_DNA"/>
</dbReference>
<name>A0ABQ3GFZ0_9MICC</name>
<evidence type="ECO:0008006" key="3">
    <source>
        <dbReference type="Google" id="ProtNLM"/>
    </source>
</evidence>
<dbReference type="Gene3D" id="2.40.30.100">
    <property type="entry name" value="AF2212/PG0164-like"/>
    <property type="match status" value="1"/>
</dbReference>
<accession>A0ABQ3GFZ0</accession>
<dbReference type="Proteomes" id="UP000642819">
    <property type="component" value="Unassembled WGS sequence"/>
</dbReference>
<reference evidence="2" key="1">
    <citation type="journal article" date="2019" name="Int. J. Syst. Evol. Microbiol.">
        <title>The Global Catalogue of Microorganisms (GCM) 10K type strain sequencing project: providing services to taxonomists for standard genome sequencing and annotation.</title>
        <authorList>
            <consortium name="The Broad Institute Genomics Platform"/>
            <consortium name="The Broad Institute Genome Sequencing Center for Infectious Disease"/>
            <person name="Wu L."/>
            <person name="Ma J."/>
        </authorList>
    </citation>
    <scope>NUCLEOTIDE SEQUENCE [LARGE SCALE GENOMIC DNA]</scope>
    <source>
        <strain evidence="2">KCTC 19466</strain>
    </source>
</reference>
<evidence type="ECO:0000313" key="2">
    <source>
        <dbReference type="Proteomes" id="UP000642819"/>
    </source>
</evidence>
<dbReference type="InterPro" id="IPR015018">
    <property type="entry name" value="DUF1905"/>
</dbReference>
<protein>
    <recommendedName>
        <fullName evidence="3">DUF1905 domain-containing protein</fullName>
    </recommendedName>
</protein>
<dbReference type="InterPro" id="IPR037079">
    <property type="entry name" value="AF2212/PG0164-like_sf"/>
</dbReference>
<comment type="caution">
    <text evidence="1">The sequence shown here is derived from an EMBL/GenBank/DDBJ whole genome shotgun (WGS) entry which is preliminary data.</text>
</comment>
<dbReference type="Pfam" id="PF08922">
    <property type="entry name" value="DUF1905"/>
    <property type="match status" value="1"/>
</dbReference>
<dbReference type="SUPFAM" id="SSF141694">
    <property type="entry name" value="AF2212/PG0164-like"/>
    <property type="match status" value="1"/>
</dbReference>
<sequence>MPCPRHDDGGAGRPGASASVSRMPWTFAAELVEWRGPAPFVFAPMPTAMSAELKEAARHLMYWGQIPVSATIGDTRFDTAVWPKDGRFLVPIKMNVRRAESIDVGDVVSIGLEVRTGRLRS</sequence>